<dbReference type="EMBL" id="FJ600056">
    <property type="protein sequence ID" value="ACU45105.1"/>
    <property type="molecule type" value="mRNA"/>
</dbReference>
<reference evidence="1" key="1">
    <citation type="submission" date="2008-12" db="EMBL/GenBank/DDBJ databases">
        <authorList>
            <person name="Zhang H."/>
            <person name="Lin S."/>
        </authorList>
    </citation>
    <scope>NUCLEOTIDE SEQUENCE</scope>
    <source>
        <strain evidence="1">CCMP1831</strain>
    </source>
</reference>
<name>E8Z6M5_PFIPI</name>
<reference evidence="1" key="2">
    <citation type="book" date="2010" name="PROCEEDINGS OF 13TH INTERNATIONAL CONFERENCE ON HARMFUL ALGAE" publisher="International Society For The Study of Harmful Algae" city="Hong Kong, China">
        <title>Dinoflagellate meta-transcriptomics enabled by spliced leader.</title>
        <editorList>
            <person name="Unknown A."/>
        </editorList>
        <authorList>
            <person name="Lin S."/>
            <person name="Zhang H."/>
        </authorList>
    </citation>
    <scope>NUCLEOTIDE SEQUENCE</scope>
    <source>
        <strain evidence="1">CCMP1831</strain>
    </source>
</reference>
<proteinExistence type="evidence at transcript level"/>
<organism evidence="1">
    <name type="scientific">Pfiesteria piscicida</name>
    <name type="common">Phantom dinoflagellate</name>
    <dbReference type="NCBI Taxonomy" id="71001"/>
    <lineage>
        <taxon>Eukaryota</taxon>
        <taxon>Sar</taxon>
        <taxon>Alveolata</taxon>
        <taxon>Dinophyceae</taxon>
        <taxon>Peridiniales</taxon>
        <taxon>Pfiesteriaceae</taxon>
        <taxon>Pfiesteria</taxon>
    </lineage>
</organism>
<protein>
    <submittedName>
        <fullName evidence="1">Uncharacterized protein</fullName>
    </submittedName>
</protein>
<sequence length="35" mass="3991">YVMRVPKDHLRPAAIAHHKKDKNYFIGISGALTEI</sequence>
<accession>E8Z6M5</accession>
<evidence type="ECO:0000313" key="1">
    <source>
        <dbReference type="EMBL" id="ACU45105.1"/>
    </source>
</evidence>
<dbReference type="AlphaFoldDB" id="E8Z6M5"/>
<feature type="non-terminal residue" evidence="1">
    <location>
        <position position="1"/>
    </location>
</feature>